<gene>
    <name evidence="3" type="ORF">EDD32_3208</name>
</gene>
<protein>
    <recommendedName>
        <fullName evidence="5">DUF308 domain-containing protein</fullName>
    </recommendedName>
</protein>
<feature type="compositionally biased region" description="Acidic residues" evidence="1">
    <location>
        <begin position="89"/>
        <end position="101"/>
    </location>
</feature>
<feature type="compositionally biased region" description="Pro residues" evidence="1">
    <location>
        <begin position="38"/>
        <end position="54"/>
    </location>
</feature>
<dbReference type="AlphaFoldDB" id="A0A3N4Z5M7"/>
<keyword evidence="4" id="KW-1185">Reference proteome</keyword>
<evidence type="ECO:0000256" key="1">
    <source>
        <dbReference type="SAM" id="MobiDB-lite"/>
    </source>
</evidence>
<accession>A0A3N4Z5M7</accession>
<feature type="transmembrane region" description="Helical" evidence="2">
    <location>
        <begin position="111"/>
        <end position="133"/>
    </location>
</feature>
<feature type="region of interest" description="Disordered" evidence="1">
    <location>
        <begin position="27"/>
        <end position="108"/>
    </location>
</feature>
<keyword evidence="2" id="KW-0472">Membrane</keyword>
<sequence length="174" mass="18100">MAGPNREGEPPGEPRELDDAAVAARWAELTASLGELAVPPPEHPTPGEPGPDRPGPGAVPGDERPARPADLPGARVVRPAAPGPRDYVPDEDEDEGYEPPEPEPLTHADPAVTLGWVATIGAVMLGVVLSVVWRPVPDGVLGALALVLAGGVGLLLWRMPARRDRDDRSDGAVV</sequence>
<evidence type="ECO:0000313" key="3">
    <source>
        <dbReference type="EMBL" id="RPF28669.1"/>
    </source>
</evidence>
<dbReference type="Proteomes" id="UP000280726">
    <property type="component" value="Unassembled WGS sequence"/>
</dbReference>
<feature type="region of interest" description="Disordered" evidence="1">
    <location>
        <begin position="1"/>
        <end position="20"/>
    </location>
</feature>
<reference evidence="3 4" key="1">
    <citation type="submission" date="2018-11" db="EMBL/GenBank/DDBJ databases">
        <title>Sequencing the genomes of 1000 actinobacteria strains.</title>
        <authorList>
            <person name="Klenk H.-P."/>
        </authorList>
    </citation>
    <scope>NUCLEOTIDE SEQUENCE [LARGE SCALE GENOMIC DNA]</scope>
    <source>
        <strain evidence="3 4">DSM 14418</strain>
    </source>
</reference>
<dbReference type="EMBL" id="RKRA01000001">
    <property type="protein sequence ID" value="RPF28669.1"/>
    <property type="molecule type" value="Genomic_DNA"/>
</dbReference>
<organism evidence="3 4">
    <name type="scientific">Georgenia muralis</name>
    <dbReference type="NCBI Taxonomy" id="154117"/>
    <lineage>
        <taxon>Bacteria</taxon>
        <taxon>Bacillati</taxon>
        <taxon>Actinomycetota</taxon>
        <taxon>Actinomycetes</taxon>
        <taxon>Micrococcales</taxon>
        <taxon>Bogoriellaceae</taxon>
        <taxon>Georgenia</taxon>
    </lineage>
</organism>
<feature type="compositionally biased region" description="Basic and acidic residues" evidence="1">
    <location>
        <begin position="1"/>
        <end position="18"/>
    </location>
</feature>
<evidence type="ECO:0000256" key="2">
    <source>
        <dbReference type="SAM" id="Phobius"/>
    </source>
</evidence>
<feature type="transmembrane region" description="Helical" evidence="2">
    <location>
        <begin position="139"/>
        <end position="157"/>
    </location>
</feature>
<keyword evidence="2" id="KW-0812">Transmembrane</keyword>
<proteinExistence type="predicted"/>
<dbReference type="RefSeq" id="WP_123919046.1">
    <property type="nucleotide sequence ID" value="NZ_RKRA01000001.1"/>
</dbReference>
<comment type="caution">
    <text evidence="3">The sequence shown here is derived from an EMBL/GenBank/DDBJ whole genome shotgun (WGS) entry which is preliminary data.</text>
</comment>
<evidence type="ECO:0008006" key="5">
    <source>
        <dbReference type="Google" id="ProtNLM"/>
    </source>
</evidence>
<dbReference type="OrthoDB" id="5147993at2"/>
<name>A0A3N4Z5M7_9MICO</name>
<keyword evidence="2" id="KW-1133">Transmembrane helix</keyword>
<evidence type="ECO:0000313" key="4">
    <source>
        <dbReference type="Proteomes" id="UP000280726"/>
    </source>
</evidence>